<feature type="region of interest" description="Disordered" evidence="1">
    <location>
        <begin position="334"/>
        <end position="354"/>
    </location>
</feature>
<feature type="compositionally biased region" description="Polar residues" evidence="1">
    <location>
        <begin position="191"/>
        <end position="207"/>
    </location>
</feature>
<feature type="compositionally biased region" description="Low complexity" evidence="1">
    <location>
        <begin position="148"/>
        <end position="173"/>
    </location>
</feature>
<feature type="compositionally biased region" description="Low complexity" evidence="1">
    <location>
        <begin position="381"/>
        <end position="390"/>
    </location>
</feature>
<accession>A0ABR4QEJ2</accession>
<comment type="caution">
    <text evidence="2">The sequence shown here is derived from an EMBL/GenBank/DDBJ whole genome shotgun (WGS) entry which is preliminary data.</text>
</comment>
<evidence type="ECO:0000313" key="2">
    <source>
        <dbReference type="EMBL" id="KAL5108134.1"/>
    </source>
</evidence>
<feature type="compositionally biased region" description="Basic residues" evidence="1">
    <location>
        <begin position="625"/>
        <end position="634"/>
    </location>
</feature>
<organism evidence="2 3">
    <name type="scientific">Taenia crassiceps</name>
    <dbReference type="NCBI Taxonomy" id="6207"/>
    <lineage>
        <taxon>Eukaryota</taxon>
        <taxon>Metazoa</taxon>
        <taxon>Spiralia</taxon>
        <taxon>Lophotrochozoa</taxon>
        <taxon>Platyhelminthes</taxon>
        <taxon>Cestoda</taxon>
        <taxon>Eucestoda</taxon>
        <taxon>Cyclophyllidea</taxon>
        <taxon>Taeniidae</taxon>
        <taxon>Taenia</taxon>
    </lineage>
</organism>
<dbReference type="EMBL" id="JAKROA010000004">
    <property type="protein sequence ID" value="KAL5108134.1"/>
    <property type="molecule type" value="Genomic_DNA"/>
</dbReference>
<proteinExistence type="predicted"/>
<reference evidence="2 3" key="1">
    <citation type="journal article" date="2022" name="Front. Cell. Infect. Microbiol.">
        <title>The Genomes of Two Strains of Taenia crassiceps the Animal Model for the Study of Human Cysticercosis.</title>
        <authorList>
            <person name="Bobes R.J."/>
            <person name="Estrada K."/>
            <person name="Rios-Valencia D.G."/>
            <person name="Calderon-Gallegos A."/>
            <person name="de la Torre P."/>
            <person name="Carrero J.C."/>
            <person name="Sanchez-Flores A."/>
            <person name="Laclette J.P."/>
        </authorList>
    </citation>
    <scope>NUCLEOTIDE SEQUENCE [LARGE SCALE GENOMIC DNA]</scope>
    <source>
        <strain evidence="2">WFUcys</strain>
    </source>
</reference>
<gene>
    <name evidence="2" type="ORF">TcWFU_008871</name>
</gene>
<evidence type="ECO:0000313" key="3">
    <source>
        <dbReference type="Proteomes" id="UP001651158"/>
    </source>
</evidence>
<dbReference type="Proteomes" id="UP001651158">
    <property type="component" value="Unassembled WGS sequence"/>
</dbReference>
<feature type="region of interest" description="Disordered" evidence="1">
    <location>
        <begin position="145"/>
        <end position="238"/>
    </location>
</feature>
<evidence type="ECO:0008006" key="4">
    <source>
        <dbReference type="Google" id="ProtNLM"/>
    </source>
</evidence>
<feature type="region of interest" description="Disordered" evidence="1">
    <location>
        <begin position="381"/>
        <end position="404"/>
    </location>
</feature>
<protein>
    <recommendedName>
        <fullName evidence="4">Shugoshin C-terminal domain-containing protein</fullName>
    </recommendedName>
</protein>
<feature type="compositionally biased region" description="Basic and acidic residues" evidence="1">
    <location>
        <begin position="560"/>
        <end position="569"/>
    </location>
</feature>
<keyword evidence="3" id="KW-1185">Reference proteome</keyword>
<feature type="compositionally biased region" description="Basic residues" evidence="1">
    <location>
        <begin position="579"/>
        <end position="588"/>
    </location>
</feature>
<feature type="compositionally biased region" description="Acidic residues" evidence="1">
    <location>
        <begin position="521"/>
        <end position="532"/>
    </location>
</feature>
<feature type="region of interest" description="Disordered" evidence="1">
    <location>
        <begin position="1"/>
        <end position="22"/>
    </location>
</feature>
<name>A0ABR4QEJ2_9CEST</name>
<feature type="region of interest" description="Disordered" evidence="1">
    <location>
        <begin position="420"/>
        <end position="442"/>
    </location>
</feature>
<feature type="region of interest" description="Disordered" evidence="1">
    <location>
        <begin position="493"/>
        <end position="644"/>
    </location>
</feature>
<sequence length="660" mass="72969">MGDRSVLEPQQRACEDMDRRGSTTSNMVRQVLRVCQKIESQVSSLNRLEAENNRLTTSLNHVEANFLMLLRTSQVEIAKLKRSPQNVAKGCAQSNHRSRGISTLDPRRSIDHADLIECLHTPLNYKIATDSKHIPAPRCTGLRNAGRSFSSSSGSSSASSSSSSSSLSSSSASPCQKHPRSHQHRQPPPLSASTSRRPSALVSSTDSQSRKSRNHLSAESSHIHCRHHKPPECLVSKPRDSVPFESAFSSSTSKVKLGETKGMEKHLKPVMADASTGVEDGPASHLMRLVRASVRSAREHHSASVRLAPPTEGKYLDESEKAIVDAYYRAEEERCVSESKRPRSQSPKRSLPFSPTLFARRQMLKHNSLCSPNPPGSCNITATTTSASTSDLLSRNPATSKAPHGFTVNRTEAKLKKFESVPHPVSSAPATANASAPRTPEGEVKYVDTNGEVTEVEEKKRQQQMDARAEVVLTGGEREFGFDDEANRICVDSPRIEIEDDISEVDSRPDGDGVEAMSEGEVNDEEEEDTMEEEVRAERANNSNNGHRKVHRSARNPDQWFHHRTERGSALRNSPSKSIQHKPRHRVVASHERRCNINVVESPPSKRTRRRSDERESYTRFRNSPPRRPHKHSRASAPRPPASIACRRFLSTSGGAPAGL</sequence>
<feature type="compositionally biased region" description="Low complexity" evidence="1">
    <location>
        <begin position="424"/>
        <end position="437"/>
    </location>
</feature>
<evidence type="ECO:0000256" key="1">
    <source>
        <dbReference type="SAM" id="MobiDB-lite"/>
    </source>
</evidence>